<reference evidence="6" key="1">
    <citation type="submission" date="2017-02" db="UniProtKB">
        <authorList>
            <consortium name="WormBaseParasite"/>
        </authorList>
    </citation>
    <scope>IDENTIFICATION</scope>
</reference>
<organism evidence="6">
    <name type="scientific">Anisakis simplex</name>
    <name type="common">Herring worm</name>
    <dbReference type="NCBI Taxonomy" id="6269"/>
    <lineage>
        <taxon>Eukaryota</taxon>
        <taxon>Metazoa</taxon>
        <taxon>Ecdysozoa</taxon>
        <taxon>Nematoda</taxon>
        <taxon>Chromadorea</taxon>
        <taxon>Rhabditida</taxon>
        <taxon>Spirurina</taxon>
        <taxon>Ascaridomorpha</taxon>
        <taxon>Ascaridoidea</taxon>
        <taxon>Anisakidae</taxon>
        <taxon>Anisakis</taxon>
        <taxon>Anisakis simplex complex</taxon>
    </lineage>
</organism>
<dbReference type="SUPFAM" id="SSF103473">
    <property type="entry name" value="MFS general substrate transporter"/>
    <property type="match status" value="1"/>
</dbReference>
<keyword evidence="2 5" id="KW-0812">Transmembrane</keyword>
<feature type="transmembrane region" description="Helical" evidence="5">
    <location>
        <begin position="362"/>
        <end position="383"/>
    </location>
</feature>
<dbReference type="InterPro" id="IPR005828">
    <property type="entry name" value="MFS_sugar_transport-like"/>
</dbReference>
<feature type="transmembrane region" description="Helical" evidence="5">
    <location>
        <begin position="180"/>
        <end position="201"/>
    </location>
</feature>
<name>A0A0M3JY64_ANISI</name>
<feature type="transmembrane region" description="Helical" evidence="5">
    <location>
        <begin position="93"/>
        <end position="113"/>
    </location>
</feature>
<feature type="transmembrane region" description="Helical" evidence="5">
    <location>
        <begin position="281"/>
        <end position="301"/>
    </location>
</feature>
<evidence type="ECO:0000256" key="1">
    <source>
        <dbReference type="ARBA" id="ARBA00004141"/>
    </source>
</evidence>
<keyword evidence="4 5" id="KW-0472">Membrane</keyword>
<sequence>LTIFRRWVGIRHIFACWLRLCSSHKLAMSTTWFMQVLHKPRLYSTRKNLLIIFVFLLENLPKKHRMWINAVISWSPNFALFAIIAYLSGNWRILARATSTITVPAILLSLFIYESPRWLIQKRRMNEASEVLKKIIMFNGDRHISNENISTVISNENASIAVSGRKENFYVYHLFCTKRLILYTFVFSFSYASTSIINYGIFFNMGKLPGSVYANNIFIGLTSDLRWVINASVGFVDYKVKWFGRKMLHTLSLLSILLAVITVFMLTQFEKSKLSEMFEQYATLIRVSVLSISIMSSHLYIGNNVSTNELYPTPIRNVAFSFMQVVNRIGVAIAPQLFVLVCIYHFNIAAYRILQTADFWTAAPYFAMFLLAGTDLLLCQLLIPESKGRTLEDSMPSSKRRLFSSKNAANKEDNFKYTQPEFRLYRDRLHQRGRLHHPLLRFYCTLRGFTTFEELP</sequence>
<evidence type="ECO:0000256" key="2">
    <source>
        <dbReference type="ARBA" id="ARBA00022692"/>
    </source>
</evidence>
<dbReference type="PANTHER" id="PTHR24064">
    <property type="entry name" value="SOLUTE CARRIER FAMILY 22 MEMBER"/>
    <property type="match status" value="1"/>
</dbReference>
<proteinExistence type="predicted"/>
<feature type="transmembrane region" description="Helical" evidence="5">
    <location>
        <begin position="213"/>
        <end position="236"/>
    </location>
</feature>
<dbReference type="InterPro" id="IPR036259">
    <property type="entry name" value="MFS_trans_sf"/>
</dbReference>
<evidence type="ECO:0000313" key="6">
    <source>
        <dbReference type="WBParaSite" id="ASIM_0001336401-mRNA-1"/>
    </source>
</evidence>
<feature type="transmembrane region" description="Helical" evidence="5">
    <location>
        <begin position="248"/>
        <end position="269"/>
    </location>
</feature>
<dbReference type="GO" id="GO:0016020">
    <property type="term" value="C:membrane"/>
    <property type="evidence" value="ECO:0007669"/>
    <property type="project" value="UniProtKB-SubCell"/>
</dbReference>
<evidence type="ECO:0000256" key="4">
    <source>
        <dbReference type="ARBA" id="ARBA00023136"/>
    </source>
</evidence>
<dbReference type="Gene3D" id="1.20.1250.20">
    <property type="entry name" value="MFS general substrate transporter like domains"/>
    <property type="match status" value="1"/>
</dbReference>
<feature type="transmembrane region" description="Helical" evidence="5">
    <location>
        <begin position="329"/>
        <end position="350"/>
    </location>
</feature>
<dbReference type="AlphaFoldDB" id="A0A0M3JY64"/>
<dbReference type="Pfam" id="PF00083">
    <property type="entry name" value="Sugar_tr"/>
    <property type="match status" value="1"/>
</dbReference>
<dbReference type="WBParaSite" id="ASIM_0001336401-mRNA-1">
    <property type="protein sequence ID" value="ASIM_0001336401-mRNA-1"/>
    <property type="gene ID" value="ASIM_0001336401"/>
</dbReference>
<feature type="transmembrane region" description="Helical" evidence="5">
    <location>
        <begin position="66"/>
        <end position="87"/>
    </location>
</feature>
<accession>A0A0M3JY64</accession>
<dbReference type="GO" id="GO:0022857">
    <property type="term" value="F:transmembrane transporter activity"/>
    <property type="evidence" value="ECO:0007669"/>
    <property type="project" value="InterPro"/>
</dbReference>
<comment type="subcellular location">
    <subcellularLocation>
        <location evidence="1">Membrane</location>
        <topology evidence="1">Multi-pass membrane protein</topology>
    </subcellularLocation>
</comment>
<evidence type="ECO:0000256" key="5">
    <source>
        <dbReference type="SAM" id="Phobius"/>
    </source>
</evidence>
<protein>
    <submittedName>
        <fullName evidence="6">MFS domain-containing protein</fullName>
    </submittedName>
</protein>
<keyword evidence="3 5" id="KW-1133">Transmembrane helix</keyword>
<evidence type="ECO:0000256" key="3">
    <source>
        <dbReference type="ARBA" id="ARBA00022989"/>
    </source>
</evidence>